<dbReference type="EC" id="3.1.26.3" evidence="15"/>
<keyword evidence="14 15" id="KW-0694">RNA-binding</keyword>
<evidence type="ECO:0000256" key="14">
    <source>
        <dbReference type="ARBA" id="ARBA00022884"/>
    </source>
</evidence>
<dbReference type="SMART" id="SM00535">
    <property type="entry name" value="RIBOc"/>
    <property type="match status" value="1"/>
</dbReference>
<dbReference type="NCBIfam" id="TIGR02191">
    <property type="entry name" value="RNaseIII"/>
    <property type="match status" value="1"/>
</dbReference>
<evidence type="ECO:0000256" key="8">
    <source>
        <dbReference type="ARBA" id="ARBA00022694"/>
    </source>
</evidence>
<dbReference type="GO" id="GO:0003725">
    <property type="term" value="F:double-stranded RNA binding"/>
    <property type="evidence" value="ECO:0007669"/>
    <property type="project" value="TreeGrafter"/>
</dbReference>
<evidence type="ECO:0000256" key="9">
    <source>
        <dbReference type="ARBA" id="ARBA00022722"/>
    </source>
</evidence>
<dbReference type="GO" id="GO:0042802">
    <property type="term" value="F:identical protein binding"/>
    <property type="evidence" value="ECO:0007669"/>
    <property type="project" value="UniProtKB-ARBA"/>
</dbReference>
<dbReference type="PANTHER" id="PTHR11207">
    <property type="entry name" value="RIBONUCLEASE III"/>
    <property type="match status" value="1"/>
</dbReference>
<feature type="binding site" evidence="15">
    <location>
        <position position="122"/>
    </location>
    <ligand>
        <name>Mg(2+)</name>
        <dbReference type="ChEBI" id="CHEBI:18420"/>
    </ligand>
</feature>
<feature type="active site" evidence="15">
    <location>
        <position position="122"/>
    </location>
</feature>
<dbReference type="InterPro" id="IPR011907">
    <property type="entry name" value="RNase_III"/>
</dbReference>
<evidence type="ECO:0000256" key="4">
    <source>
        <dbReference type="ARBA" id="ARBA00011738"/>
    </source>
</evidence>
<comment type="subcellular location">
    <subcellularLocation>
        <location evidence="2 15">Cytoplasm</location>
    </subcellularLocation>
</comment>
<evidence type="ECO:0000256" key="11">
    <source>
        <dbReference type="ARBA" id="ARBA00022759"/>
    </source>
</evidence>
<name>A0A6I6DF07_9FIRM</name>
<dbReference type="Gene3D" id="3.30.160.20">
    <property type="match status" value="1"/>
</dbReference>
<comment type="similarity">
    <text evidence="3">Belongs to the ribonuclease III family.</text>
</comment>
<evidence type="ECO:0000256" key="15">
    <source>
        <dbReference type="HAMAP-Rule" id="MF_00104"/>
    </source>
</evidence>
<feature type="active site" evidence="15">
    <location>
        <position position="50"/>
    </location>
</feature>
<evidence type="ECO:0000256" key="2">
    <source>
        <dbReference type="ARBA" id="ARBA00004496"/>
    </source>
</evidence>
<dbReference type="EMBL" id="CP046457">
    <property type="protein sequence ID" value="QGT99088.1"/>
    <property type="molecule type" value="Genomic_DNA"/>
</dbReference>
<dbReference type="AlphaFoldDB" id="A0A6I6DF07"/>
<evidence type="ECO:0000256" key="3">
    <source>
        <dbReference type="ARBA" id="ARBA00010183"/>
    </source>
</evidence>
<evidence type="ECO:0000259" key="16">
    <source>
        <dbReference type="PROSITE" id="PS50137"/>
    </source>
</evidence>
<evidence type="ECO:0000313" key="19">
    <source>
        <dbReference type="Proteomes" id="UP000426444"/>
    </source>
</evidence>
<dbReference type="InterPro" id="IPR014720">
    <property type="entry name" value="dsRBD_dom"/>
</dbReference>
<dbReference type="OrthoDB" id="9805026at2"/>
<comment type="subunit">
    <text evidence="4 15">Homodimer.</text>
</comment>
<keyword evidence="7 15" id="KW-0507">mRNA processing</keyword>
<feature type="binding site" evidence="15">
    <location>
        <position position="119"/>
    </location>
    <ligand>
        <name>Mg(2+)</name>
        <dbReference type="ChEBI" id="CHEBI:18420"/>
    </ligand>
</feature>
<dbReference type="GO" id="GO:0010468">
    <property type="term" value="P:regulation of gene expression"/>
    <property type="evidence" value="ECO:0007669"/>
    <property type="project" value="TreeGrafter"/>
</dbReference>
<gene>
    <name evidence="15" type="primary">rnc</name>
    <name evidence="18" type="ORF">SYNTR_0495</name>
</gene>
<dbReference type="SUPFAM" id="SSF54768">
    <property type="entry name" value="dsRNA-binding domain-like"/>
    <property type="match status" value="1"/>
</dbReference>
<dbReference type="GO" id="GO:0006364">
    <property type="term" value="P:rRNA processing"/>
    <property type="evidence" value="ECO:0007669"/>
    <property type="project" value="UniProtKB-UniRule"/>
</dbReference>
<dbReference type="GO" id="GO:0019843">
    <property type="term" value="F:rRNA binding"/>
    <property type="evidence" value="ECO:0007669"/>
    <property type="project" value="UniProtKB-KW"/>
</dbReference>
<dbReference type="GO" id="GO:0008033">
    <property type="term" value="P:tRNA processing"/>
    <property type="evidence" value="ECO:0007669"/>
    <property type="project" value="UniProtKB-KW"/>
</dbReference>
<dbReference type="FunFam" id="1.10.1520.10:FF:000001">
    <property type="entry name" value="Ribonuclease 3"/>
    <property type="match status" value="1"/>
</dbReference>
<evidence type="ECO:0000256" key="12">
    <source>
        <dbReference type="ARBA" id="ARBA00022801"/>
    </source>
</evidence>
<evidence type="ECO:0000256" key="1">
    <source>
        <dbReference type="ARBA" id="ARBA00000109"/>
    </source>
</evidence>
<dbReference type="Pfam" id="PF00035">
    <property type="entry name" value="dsrm"/>
    <property type="match status" value="1"/>
</dbReference>
<dbReference type="SMART" id="SM00358">
    <property type="entry name" value="DSRM"/>
    <property type="match status" value="1"/>
</dbReference>
<dbReference type="GO" id="GO:0006397">
    <property type="term" value="P:mRNA processing"/>
    <property type="evidence" value="ECO:0007669"/>
    <property type="project" value="UniProtKB-UniRule"/>
</dbReference>
<dbReference type="Pfam" id="PF14622">
    <property type="entry name" value="Ribonucleas_3_3"/>
    <property type="match status" value="1"/>
</dbReference>
<dbReference type="Proteomes" id="UP000426444">
    <property type="component" value="Chromosome"/>
</dbReference>
<keyword evidence="5 15" id="KW-0963">Cytoplasm</keyword>
<evidence type="ECO:0000259" key="17">
    <source>
        <dbReference type="PROSITE" id="PS50142"/>
    </source>
</evidence>
<dbReference type="CDD" id="cd10845">
    <property type="entry name" value="DSRM_RNAse_III_family"/>
    <property type="match status" value="1"/>
</dbReference>
<protein>
    <recommendedName>
        <fullName evidence="15">Ribonuclease 3</fullName>
        <ecNumber evidence="15">3.1.26.3</ecNumber>
    </recommendedName>
    <alternativeName>
        <fullName evidence="15">Ribonuclease III</fullName>
        <shortName evidence="15">RNase III</shortName>
    </alternativeName>
</protein>
<evidence type="ECO:0000256" key="5">
    <source>
        <dbReference type="ARBA" id="ARBA00022490"/>
    </source>
</evidence>
<evidence type="ECO:0000313" key="18">
    <source>
        <dbReference type="EMBL" id="QGT99088.1"/>
    </source>
</evidence>
<dbReference type="InterPro" id="IPR000999">
    <property type="entry name" value="RNase_III_dom"/>
</dbReference>
<dbReference type="GO" id="GO:0004525">
    <property type="term" value="F:ribonuclease III activity"/>
    <property type="evidence" value="ECO:0007669"/>
    <property type="project" value="UniProtKB-UniRule"/>
</dbReference>
<dbReference type="Gene3D" id="1.10.1520.10">
    <property type="entry name" value="Ribonuclease III domain"/>
    <property type="match status" value="1"/>
</dbReference>
<dbReference type="GO" id="GO:0005737">
    <property type="term" value="C:cytoplasm"/>
    <property type="evidence" value="ECO:0007669"/>
    <property type="project" value="UniProtKB-SubCell"/>
</dbReference>
<dbReference type="PROSITE" id="PS00517">
    <property type="entry name" value="RNASE_3_1"/>
    <property type="match status" value="1"/>
</dbReference>
<dbReference type="PROSITE" id="PS50142">
    <property type="entry name" value="RNASE_3_2"/>
    <property type="match status" value="1"/>
</dbReference>
<organism evidence="18 19">
    <name type="scientific">Candidatus Syntrophocurvum alkaliphilum</name>
    <dbReference type="NCBI Taxonomy" id="2293317"/>
    <lineage>
        <taxon>Bacteria</taxon>
        <taxon>Bacillati</taxon>
        <taxon>Bacillota</taxon>
        <taxon>Clostridia</taxon>
        <taxon>Eubacteriales</taxon>
        <taxon>Syntrophomonadaceae</taxon>
        <taxon>Candidatus Syntrophocurvum</taxon>
    </lineage>
</organism>
<comment type="cofactor">
    <cofactor evidence="15">
        <name>Mg(2+)</name>
        <dbReference type="ChEBI" id="CHEBI:18420"/>
    </cofactor>
</comment>
<dbReference type="KEGG" id="salq:SYNTR_0495"/>
<feature type="domain" description="RNase III" evidence="17">
    <location>
        <begin position="7"/>
        <end position="133"/>
    </location>
</feature>
<evidence type="ECO:0000256" key="7">
    <source>
        <dbReference type="ARBA" id="ARBA00022664"/>
    </source>
</evidence>
<dbReference type="FunFam" id="3.30.160.20:FF:000003">
    <property type="entry name" value="Ribonuclease 3"/>
    <property type="match status" value="1"/>
</dbReference>
<keyword evidence="15" id="KW-0699">rRNA-binding</keyword>
<dbReference type="CDD" id="cd00593">
    <property type="entry name" value="RIBOc"/>
    <property type="match status" value="1"/>
</dbReference>
<feature type="domain" description="DRBM" evidence="16">
    <location>
        <begin position="159"/>
        <end position="228"/>
    </location>
</feature>
<keyword evidence="13 15" id="KW-0460">Magnesium</keyword>
<accession>A0A6I6DF07</accession>
<dbReference type="SUPFAM" id="SSF69065">
    <property type="entry name" value="RNase III domain-like"/>
    <property type="match status" value="1"/>
</dbReference>
<proteinExistence type="inferred from homology"/>
<evidence type="ECO:0000256" key="13">
    <source>
        <dbReference type="ARBA" id="ARBA00022842"/>
    </source>
</evidence>
<keyword evidence="12 15" id="KW-0378">Hydrolase</keyword>
<keyword evidence="9 15" id="KW-0540">Nuclease</keyword>
<keyword evidence="11 15" id="KW-0255">Endonuclease</keyword>
<feature type="binding site" evidence="15">
    <location>
        <position position="46"/>
    </location>
    <ligand>
        <name>Mg(2+)</name>
        <dbReference type="ChEBI" id="CHEBI:18420"/>
    </ligand>
</feature>
<dbReference type="PANTHER" id="PTHR11207:SF0">
    <property type="entry name" value="RIBONUCLEASE 3"/>
    <property type="match status" value="1"/>
</dbReference>
<dbReference type="GO" id="GO:0046872">
    <property type="term" value="F:metal ion binding"/>
    <property type="evidence" value="ECO:0007669"/>
    <property type="project" value="UniProtKB-KW"/>
</dbReference>
<reference evidence="19" key="1">
    <citation type="journal article" date="2019" name="Microbiology">
        <title>Complete Genome Sequence of an Uncultured Bacterium of the Candidate Phylum Bipolaricaulota.</title>
        <authorList>
            <person name="Kadnikov V.V."/>
            <person name="Mardanov A.V."/>
            <person name="Beletsky A.V."/>
            <person name="Frank Y.A."/>
            <person name="Karnachuk O.V."/>
            <person name="Ravin N.V."/>
        </authorList>
    </citation>
    <scope>NUCLEOTIDE SEQUENCE [LARGE SCALE GENOMIC DNA]</scope>
</reference>
<keyword evidence="6 15" id="KW-0698">rRNA processing</keyword>
<keyword evidence="10 15" id="KW-0479">Metal-binding</keyword>
<dbReference type="InterPro" id="IPR036389">
    <property type="entry name" value="RNase_III_sf"/>
</dbReference>
<keyword evidence="19" id="KW-1185">Reference proteome</keyword>
<dbReference type="RefSeq" id="WP_156203018.1">
    <property type="nucleotide sequence ID" value="NZ_CP046457.1"/>
</dbReference>
<comment type="function">
    <text evidence="15">Digests double-stranded RNA. Involved in the processing of primary rRNA transcript to yield the immediate precursors to the large and small rRNAs (23S and 16S). Processes some mRNAs, and tRNAs when they are encoded in the rRNA operon. Processes pre-crRNA and tracrRNA of type II CRISPR loci if present in the organism.</text>
</comment>
<dbReference type="HAMAP" id="MF_00104">
    <property type="entry name" value="RNase_III"/>
    <property type="match status" value="1"/>
</dbReference>
<evidence type="ECO:0000256" key="10">
    <source>
        <dbReference type="ARBA" id="ARBA00022723"/>
    </source>
</evidence>
<evidence type="ECO:0000256" key="6">
    <source>
        <dbReference type="ARBA" id="ARBA00022552"/>
    </source>
</evidence>
<sequence length="233" mass="26313">MSSQSIIKEFMQKNNLDFVDINVIKTALTHPSYTQEYNNNNNQRLEFLGDAVLNFIVAEYLYTRFSDKPEGDLTKIRARVVSEKALNNFAKQINIGAYLLLGKGEEMSGGRKRKSILADAVEAVIGGIYLDQGMEKTRKFIIDNIEHFIIETANGNYQDYKSKLQELVQSKGQDNVNYKIIKETGPAHAKSFVAGVYYQNRLLAYGDGKSKKEAEQNAAENLLKNNELLEEIG</sequence>
<dbReference type="PROSITE" id="PS50137">
    <property type="entry name" value="DS_RBD"/>
    <property type="match status" value="1"/>
</dbReference>
<comment type="catalytic activity">
    <reaction evidence="1 15">
        <text>Endonucleolytic cleavage to 5'-phosphomonoester.</text>
        <dbReference type="EC" id="3.1.26.3"/>
    </reaction>
</comment>
<keyword evidence="8 15" id="KW-0819">tRNA processing</keyword>